<dbReference type="KEGG" id="dosa:Os10g0550200"/>
<name>A0A0P0XXC2_ORYSJ</name>
<reference evidence="3" key="2">
    <citation type="journal article" date="2008" name="Nucleic Acids Res.">
        <title>The rice annotation project database (RAP-DB): 2008 update.</title>
        <authorList>
            <consortium name="The rice annotation project (RAP)"/>
        </authorList>
    </citation>
    <scope>GENOME REANNOTATION</scope>
    <source>
        <strain evidence="3">cv. Nipponbare</strain>
    </source>
</reference>
<dbReference type="Pfam" id="PF12274">
    <property type="entry name" value="DUF3615"/>
    <property type="match status" value="1"/>
</dbReference>
<evidence type="ECO:0000313" key="3">
    <source>
        <dbReference type="Proteomes" id="UP000000763"/>
    </source>
</evidence>
<reference evidence="2 3" key="1">
    <citation type="journal article" date="2005" name="Nature">
        <title>The map-based sequence of the rice genome.</title>
        <authorList>
            <consortium name="International rice genome sequencing project (IRGSP)"/>
            <person name="Matsumoto T."/>
            <person name="Wu J."/>
            <person name="Kanamori H."/>
            <person name="Katayose Y."/>
            <person name="Fujisawa M."/>
            <person name="Namiki N."/>
            <person name="Mizuno H."/>
            <person name="Yamamoto K."/>
            <person name="Antonio B.A."/>
            <person name="Baba T."/>
            <person name="Sakata K."/>
            <person name="Nagamura Y."/>
            <person name="Aoki H."/>
            <person name="Arikawa K."/>
            <person name="Arita K."/>
            <person name="Bito T."/>
            <person name="Chiden Y."/>
            <person name="Fujitsuka N."/>
            <person name="Fukunaka R."/>
            <person name="Hamada M."/>
            <person name="Harada C."/>
            <person name="Hayashi A."/>
            <person name="Hijishita S."/>
            <person name="Honda M."/>
            <person name="Hosokawa S."/>
            <person name="Ichikawa Y."/>
            <person name="Idonuma A."/>
            <person name="Iijima M."/>
            <person name="Ikeda M."/>
            <person name="Ikeno M."/>
            <person name="Ito K."/>
            <person name="Ito S."/>
            <person name="Ito T."/>
            <person name="Ito Y."/>
            <person name="Ito Y."/>
            <person name="Iwabuchi A."/>
            <person name="Kamiya K."/>
            <person name="Karasawa W."/>
            <person name="Kurita K."/>
            <person name="Katagiri S."/>
            <person name="Kikuta A."/>
            <person name="Kobayashi H."/>
            <person name="Kobayashi N."/>
            <person name="Machita K."/>
            <person name="Maehara T."/>
            <person name="Masukawa M."/>
            <person name="Mizubayashi T."/>
            <person name="Mukai Y."/>
            <person name="Nagasaki H."/>
            <person name="Nagata Y."/>
            <person name="Naito S."/>
            <person name="Nakashima M."/>
            <person name="Nakama Y."/>
            <person name="Nakamichi Y."/>
            <person name="Nakamura M."/>
            <person name="Meguro A."/>
            <person name="Negishi M."/>
            <person name="Ohta I."/>
            <person name="Ohta T."/>
            <person name="Okamoto M."/>
            <person name="Ono N."/>
            <person name="Saji S."/>
            <person name="Sakaguchi M."/>
            <person name="Sakai K."/>
            <person name="Shibata M."/>
            <person name="Shimokawa T."/>
            <person name="Song J."/>
            <person name="Takazaki Y."/>
            <person name="Terasawa K."/>
            <person name="Tsugane M."/>
            <person name="Tsuji K."/>
            <person name="Ueda S."/>
            <person name="Waki K."/>
            <person name="Yamagata H."/>
            <person name="Yamamoto M."/>
            <person name="Yamamoto S."/>
            <person name="Yamane H."/>
            <person name="Yoshiki S."/>
            <person name="Yoshihara R."/>
            <person name="Yukawa K."/>
            <person name="Zhong H."/>
            <person name="Yano M."/>
            <person name="Yuan Q."/>
            <person name="Ouyang S."/>
            <person name="Liu J."/>
            <person name="Jones K.M."/>
            <person name="Gansberger K."/>
            <person name="Moffat K."/>
            <person name="Hill J."/>
            <person name="Bera J."/>
            <person name="Fadrosh D."/>
            <person name="Jin S."/>
            <person name="Johri S."/>
            <person name="Kim M."/>
            <person name="Overton L."/>
            <person name="Reardon M."/>
            <person name="Tsitrin T."/>
            <person name="Vuong H."/>
            <person name="Weaver B."/>
            <person name="Ciecko A."/>
            <person name="Tallon L."/>
            <person name="Jackson J."/>
            <person name="Pai G."/>
            <person name="Aken S.V."/>
            <person name="Utterback T."/>
            <person name="Reidmuller S."/>
            <person name="Feldblyum T."/>
            <person name="Hsiao J."/>
            <person name="Zismann V."/>
            <person name="Iobst S."/>
            <person name="de Vazeille A.R."/>
            <person name="Buell C.R."/>
            <person name="Ying K."/>
            <person name="Li Y."/>
            <person name="Lu T."/>
            <person name="Huang Y."/>
            <person name="Zhao Q."/>
            <person name="Feng Q."/>
            <person name="Zhang L."/>
            <person name="Zhu J."/>
            <person name="Weng Q."/>
            <person name="Mu J."/>
            <person name="Lu Y."/>
            <person name="Fan D."/>
            <person name="Liu Y."/>
            <person name="Guan J."/>
            <person name="Zhang Y."/>
            <person name="Yu S."/>
            <person name="Liu X."/>
            <person name="Zhang Y."/>
            <person name="Hong G."/>
            <person name="Han B."/>
            <person name="Choisne N."/>
            <person name="Demange N."/>
            <person name="Orjeda G."/>
            <person name="Samain S."/>
            <person name="Cattolico L."/>
            <person name="Pelletier E."/>
            <person name="Couloux A."/>
            <person name="Segurens B."/>
            <person name="Wincker P."/>
            <person name="D'Hont A."/>
            <person name="Scarpelli C."/>
            <person name="Weissenbach J."/>
            <person name="Salanoubat M."/>
            <person name="Quetier F."/>
            <person name="Yu Y."/>
            <person name="Kim H.R."/>
            <person name="Rambo T."/>
            <person name="Currie J."/>
            <person name="Collura K."/>
            <person name="Luo M."/>
            <person name="Yang T."/>
            <person name="Ammiraju J.S.S."/>
            <person name="Engler F."/>
            <person name="Soderlund C."/>
            <person name="Wing R.A."/>
            <person name="Palmer L.E."/>
            <person name="de la Bastide M."/>
            <person name="Spiegel L."/>
            <person name="Nascimento L."/>
            <person name="Zutavern T."/>
            <person name="O'Shaughnessy A."/>
            <person name="Dike S."/>
            <person name="Dedhia N."/>
            <person name="Preston R."/>
            <person name="Balija V."/>
            <person name="McCombie W.R."/>
            <person name="Chow T."/>
            <person name="Chen H."/>
            <person name="Chung M."/>
            <person name="Chen C."/>
            <person name="Shaw J."/>
            <person name="Wu H."/>
            <person name="Hsiao K."/>
            <person name="Chao Y."/>
            <person name="Chu M."/>
            <person name="Cheng C."/>
            <person name="Hour A."/>
            <person name="Lee P."/>
            <person name="Lin S."/>
            <person name="Lin Y."/>
            <person name="Liou J."/>
            <person name="Liu S."/>
            <person name="Hsing Y."/>
            <person name="Raghuvanshi S."/>
            <person name="Mohanty A."/>
            <person name="Bharti A.K."/>
            <person name="Gaur A."/>
            <person name="Gupta V."/>
            <person name="Kumar D."/>
            <person name="Ravi V."/>
            <person name="Vij S."/>
            <person name="Kapur A."/>
            <person name="Khurana P."/>
            <person name="Khurana P."/>
            <person name="Khurana J.P."/>
            <person name="Tyagi A.K."/>
            <person name="Gaikwad K."/>
            <person name="Singh A."/>
            <person name="Dalal V."/>
            <person name="Srivastava S."/>
            <person name="Dixit A."/>
            <person name="Pal A.K."/>
            <person name="Ghazi I.A."/>
            <person name="Yadav M."/>
            <person name="Pandit A."/>
            <person name="Bhargava A."/>
            <person name="Sureshbabu K."/>
            <person name="Batra K."/>
            <person name="Sharma T.R."/>
            <person name="Mohapatra T."/>
            <person name="Singh N.K."/>
            <person name="Messing J."/>
            <person name="Nelson A.B."/>
            <person name="Fuks G."/>
            <person name="Kavchok S."/>
            <person name="Keizer G."/>
            <person name="Linton E."/>
            <person name="Llaca V."/>
            <person name="Song R."/>
            <person name="Tanyolac B."/>
            <person name="Young S."/>
            <person name="Ho-Il K."/>
            <person name="Hahn J.H."/>
            <person name="Sangsakoo G."/>
            <person name="Vanavichit A."/>
            <person name="de Mattos Luiz.A.T."/>
            <person name="Zimmer P.D."/>
            <person name="Malone G."/>
            <person name="Dellagostin O."/>
            <person name="de Oliveira A.C."/>
            <person name="Bevan M."/>
            <person name="Bancroft I."/>
            <person name="Minx P."/>
            <person name="Cordum H."/>
            <person name="Wilson R."/>
            <person name="Cheng Z."/>
            <person name="Jin W."/>
            <person name="Jiang J."/>
            <person name="Leong S.A."/>
            <person name="Iwama H."/>
            <person name="Gojobori T."/>
            <person name="Itoh T."/>
            <person name="Niimura Y."/>
            <person name="Fujii Y."/>
            <person name="Habara T."/>
            <person name="Sakai H."/>
            <person name="Sato Y."/>
            <person name="Wilson G."/>
            <person name="Kumar K."/>
            <person name="McCouch S."/>
            <person name="Juretic N."/>
            <person name="Hoen D."/>
            <person name="Wright S."/>
            <person name="Bruskiewich R."/>
            <person name="Bureau T."/>
            <person name="Miyao A."/>
            <person name="Hirochika H."/>
            <person name="Nishikawa T."/>
            <person name="Kadowaki K."/>
            <person name="Sugiura M."/>
            <person name="Burr B."/>
            <person name="Sasaki T."/>
        </authorList>
    </citation>
    <scope>NUCLEOTIDE SEQUENCE [LARGE SCALE GENOMIC DNA]</scope>
    <source>
        <strain evidence="3">cv. Nipponbare</strain>
    </source>
</reference>
<evidence type="ECO:0000259" key="1">
    <source>
        <dbReference type="Pfam" id="PF12274"/>
    </source>
</evidence>
<accession>A0A0P0XXC2</accession>
<proteinExistence type="predicted"/>
<sequence length="141" mass="15719">QTTAYGGRGGVANSSFCKSIFKSELEIKYELVRTITSCGNLDEGFHGHVNFIAKGDCKNSEELFFAEVRWENNGYIPTCMVSLEGKEKIGGYYGARVHYPRGVPGLPIDKQHCYFCGDELKHPEDGTLYESGHVASSDYYE</sequence>
<protein>
    <submittedName>
        <fullName evidence="2">Os10g0550200 protein</fullName>
    </submittedName>
</protein>
<dbReference type="Proteomes" id="UP000000763">
    <property type="component" value="Chromosome 10"/>
</dbReference>
<dbReference type="PANTHER" id="PTHR34710:SF20">
    <property type="entry name" value="OS10G0550200 PROTEIN"/>
    <property type="match status" value="1"/>
</dbReference>
<organism evidence="2 3">
    <name type="scientific">Oryza sativa subsp. japonica</name>
    <name type="common">Rice</name>
    <dbReference type="NCBI Taxonomy" id="39947"/>
    <lineage>
        <taxon>Eukaryota</taxon>
        <taxon>Viridiplantae</taxon>
        <taxon>Streptophyta</taxon>
        <taxon>Embryophyta</taxon>
        <taxon>Tracheophyta</taxon>
        <taxon>Spermatophyta</taxon>
        <taxon>Magnoliopsida</taxon>
        <taxon>Liliopsida</taxon>
        <taxon>Poales</taxon>
        <taxon>Poaceae</taxon>
        <taxon>BOP clade</taxon>
        <taxon>Oryzoideae</taxon>
        <taxon>Oryzeae</taxon>
        <taxon>Oryzinae</taxon>
        <taxon>Oryza</taxon>
        <taxon>Oryza sativa</taxon>
    </lineage>
</organism>
<dbReference type="InterPro" id="IPR022059">
    <property type="entry name" value="DUF3615"/>
</dbReference>
<dbReference type="OMA" id="YIPTCMV"/>
<feature type="non-terminal residue" evidence="2">
    <location>
        <position position="1"/>
    </location>
</feature>
<dbReference type="PANTHER" id="PTHR34710">
    <property type="entry name" value="OS03G0834100 PROTEIN"/>
    <property type="match status" value="1"/>
</dbReference>
<feature type="domain" description="DUF3615" evidence="1">
    <location>
        <begin position="24"/>
        <end position="123"/>
    </location>
</feature>
<evidence type="ECO:0000313" key="2">
    <source>
        <dbReference type="EMBL" id="BAF27153.1"/>
    </source>
</evidence>
<dbReference type="Gramene" id="Os10t0550200-01">
    <property type="protein sequence ID" value="Os10t0550200-01"/>
    <property type="gene ID" value="Os10g0550200"/>
</dbReference>
<dbReference type="AlphaFoldDB" id="A0A0P0XXC2"/>
<gene>
    <name evidence="2" type="ordered locus">Os10g0550200</name>
</gene>
<dbReference type="EMBL" id="AP008216">
    <property type="protein sequence ID" value="BAF27153.1"/>
    <property type="molecule type" value="Genomic_DNA"/>
</dbReference>